<protein>
    <submittedName>
        <fullName evidence="1">Uncharacterized protein</fullName>
    </submittedName>
</protein>
<evidence type="ECO:0000313" key="2">
    <source>
        <dbReference type="Proteomes" id="UP001589568"/>
    </source>
</evidence>
<name>A0ABV5NTN3_9ACTN</name>
<dbReference type="SUPFAM" id="SSF54909">
    <property type="entry name" value="Dimeric alpha+beta barrel"/>
    <property type="match status" value="1"/>
</dbReference>
<sequence length="108" mass="11100">MHFVLTLHRPHGAGLGRAAFLAAAGEAGELVGEYALADPSLGVVVQLLHGIPSVTGVPHPRPGTPATAQYVIDCEDRERAVELAALLLGGGDGDVEVRPVMKAAGLEM</sequence>
<keyword evidence="2" id="KW-1185">Reference proteome</keyword>
<reference evidence="1 2" key="1">
    <citation type="submission" date="2024-09" db="EMBL/GenBank/DDBJ databases">
        <authorList>
            <person name="Sun Q."/>
            <person name="Mori K."/>
        </authorList>
    </citation>
    <scope>NUCLEOTIDE SEQUENCE [LARGE SCALE GENOMIC DNA]</scope>
    <source>
        <strain evidence="1 2">JCM 3324</strain>
    </source>
</reference>
<comment type="caution">
    <text evidence="1">The sequence shown here is derived from an EMBL/GenBank/DDBJ whole genome shotgun (WGS) entry which is preliminary data.</text>
</comment>
<dbReference type="Gene3D" id="3.30.70.1060">
    <property type="entry name" value="Dimeric alpha+beta barrel"/>
    <property type="match status" value="1"/>
</dbReference>
<dbReference type="InterPro" id="IPR011008">
    <property type="entry name" value="Dimeric_a/b-barrel"/>
</dbReference>
<evidence type="ECO:0000313" key="1">
    <source>
        <dbReference type="EMBL" id="MFB9473688.1"/>
    </source>
</evidence>
<dbReference type="EMBL" id="JBHMCF010000036">
    <property type="protein sequence ID" value="MFB9473688.1"/>
    <property type="molecule type" value="Genomic_DNA"/>
</dbReference>
<accession>A0ABV5NTN3</accession>
<organism evidence="1 2">
    <name type="scientific">Nonomuraea salmonea</name>
    <dbReference type="NCBI Taxonomy" id="46181"/>
    <lineage>
        <taxon>Bacteria</taxon>
        <taxon>Bacillati</taxon>
        <taxon>Actinomycetota</taxon>
        <taxon>Actinomycetes</taxon>
        <taxon>Streptosporangiales</taxon>
        <taxon>Streptosporangiaceae</taxon>
        <taxon>Nonomuraea</taxon>
    </lineage>
</organism>
<dbReference type="RefSeq" id="WP_345385584.1">
    <property type="nucleotide sequence ID" value="NZ_BAAAXS010000001.1"/>
</dbReference>
<gene>
    <name evidence="1" type="ORF">ACFFR3_29700</name>
</gene>
<dbReference type="Proteomes" id="UP001589568">
    <property type="component" value="Unassembled WGS sequence"/>
</dbReference>
<proteinExistence type="predicted"/>